<dbReference type="STRING" id="551990.SAMN05192550_2587"/>
<name>A0A1B9DKN9_9FLAO</name>
<reference evidence="1 4" key="3">
    <citation type="submission" date="2019-07" db="EMBL/GenBank/DDBJ databases">
        <title>Whole genome shotgun sequence of Flavobacterium glycines NBRC 105008.</title>
        <authorList>
            <person name="Hosoyama A."/>
            <person name="Uohara A."/>
            <person name="Ohji S."/>
            <person name="Ichikawa N."/>
        </authorList>
    </citation>
    <scope>NUCLEOTIDE SEQUENCE [LARGE SCALE GENOMIC DNA]</scope>
    <source>
        <strain evidence="1 4">NBRC 105008</strain>
    </source>
</reference>
<gene>
    <name evidence="2" type="ORF">FBGL_11890</name>
    <name evidence="1" type="ORF">FGL01_24370</name>
</gene>
<dbReference type="EMBL" id="BJVF01000005">
    <property type="protein sequence ID" value="GEL11698.1"/>
    <property type="molecule type" value="Genomic_DNA"/>
</dbReference>
<evidence type="ECO:0000313" key="3">
    <source>
        <dbReference type="Proteomes" id="UP000093226"/>
    </source>
</evidence>
<dbReference type="Proteomes" id="UP000093226">
    <property type="component" value="Unassembled WGS sequence"/>
</dbReference>
<accession>A0A1B9DKN9</accession>
<reference evidence="3" key="1">
    <citation type="submission" date="2016-03" db="EMBL/GenBank/DDBJ databases">
        <title>Draft genome sequence of Paenibacillus glacialis DSM 22343.</title>
        <authorList>
            <person name="Shin S.-K."/>
            <person name="Yi H."/>
        </authorList>
    </citation>
    <scope>NUCLEOTIDE SEQUENCE [LARGE SCALE GENOMIC DNA]</scope>
    <source>
        <strain evidence="3">NBRC 105008</strain>
    </source>
</reference>
<sequence length="117" mass="13579">MGQNQPGKLILITSGQLSEYKTVKINDINFDLVQNSNHDTIYLQTMEPKFITKEGYHVGTLFTELPITIQQNLIRYPGWGYFYKLTSGWSIRFCEGSTCTNSYPTADSKIRWIFKRK</sequence>
<organism evidence="2 3">
    <name type="scientific">Flavobacterium glycines</name>
    <dbReference type="NCBI Taxonomy" id="551990"/>
    <lineage>
        <taxon>Bacteria</taxon>
        <taxon>Pseudomonadati</taxon>
        <taxon>Bacteroidota</taxon>
        <taxon>Flavobacteriia</taxon>
        <taxon>Flavobacteriales</taxon>
        <taxon>Flavobacteriaceae</taxon>
        <taxon>Flavobacterium</taxon>
    </lineage>
</organism>
<evidence type="ECO:0000313" key="1">
    <source>
        <dbReference type="EMBL" id="GEL11698.1"/>
    </source>
</evidence>
<protein>
    <submittedName>
        <fullName evidence="2">Uncharacterized protein</fullName>
    </submittedName>
</protein>
<proteinExistence type="predicted"/>
<dbReference type="AlphaFoldDB" id="A0A1B9DKN9"/>
<evidence type="ECO:0000313" key="4">
    <source>
        <dbReference type="Proteomes" id="UP000321579"/>
    </source>
</evidence>
<dbReference type="Proteomes" id="UP000321579">
    <property type="component" value="Unassembled WGS sequence"/>
</dbReference>
<evidence type="ECO:0000313" key="2">
    <source>
        <dbReference type="EMBL" id="OCB70264.1"/>
    </source>
</evidence>
<reference evidence="2" key="2">
    <citation type="submission" date="2016-03" db="EMBL/GenBank/DDBJ databases">
        <authorList>
            <person name="Ploux O."/>
        </authorList>
    </citation>
    <scope>NUCLEOTIDE SEQUENCE</scope>
    <source>
        <strain evidence="2">NBRC 105008</strain>
    </source>
</reference>
<comment type="caution">
    <text evidence="2">The sequence shown here is derived from an EMBL/GenBank/DDBJ whole genome shotgun (WGS) entry which is preliminary data.</text>
</comment>
<dbReference type="EMBL" id="LVEO01000022">
    <property type="protein sequence ID" value="OCB70264.1"/>
    <property type="molecule type" value="Genomic_DNA"/>
</dbReference>